<feature type="transmembrane region" description="Helical" evidence="1">
    <location>
        <begin position="161"/>
        <end position="180"/>
    </location>
</feature>
<dbReference type="AlphaFoldDB" id="A0ABD3NQG9"/>
<feature type="domain" description="Fatty acid desaturase" evidence="2">
    <location>
        <begin position="25"/>
        <end position="285"/>
    </location>
</feature>
<name>A0ABD3NQG9_9STRA</name>
<feature type="transmembrane region" description="Helical" evidence="1">
    <location>
        <begin position="186"/>
        <end position="207"/>
    </location>
</feature>
<feature type="transmembrane region" description="Helical" evidence="1">
    <location>
        <begin position="129"/>
        <end position="149"/>
    </location>
</feature>
<keyword evidence="1" id="KW-0472">Membrane</keyword>
<sequence length="316" mass="36520">MSFLHAVVTCDAYLSLPHLGQIALVAPLQVLTGFAMWCTWCIGHDAGHGTISKSREHGGTINRIVGEVCHSAICLTPFVPWRLSHRKHHLNHNHLERDYSHQWYVREESDDLHPLIGLAHSTRMLLFPFLYFFYLVAGVPDGGHVFFYGRMWDGHSPREKADAYASVIVSFVTAGALWHSMGTSDFAVVCMGPWMVMSFWLFMVTYLQHHSSDGRLYTDDTFTFERGAFETVDRDYGTWVNRMSHHMMDGHVVHHLFFTKVPHYRLEAATAALREGMTERGLGHMYKRVDTPDYSQEIVRQFHDNWFFIDEDRVVR</sequence>
<dbReference type="EMBL" id="JALLAZ020001238">
    <property type="protein sequence ID" value="KAL3778137.1"/>
    <property type="molecule type" value="Genomic_DNA"/>
</dbReference>
<keyword evidence="1" id="KW-1133">Transmembrane helix</keyword>
<dbReference type="Pfam" id="PF00487">
    <property type="entry name" value="FA_desaturase"/>
    <property type="match status" value="1"/>
</dbReference>
<dbReference type="InterPro" id="IPR012171">
    <property type="entry name" value="Fatty_acid_desaturase"/>
</dbReference>
<keyword evidence="4" id="KW-1185">Reference proteome</keyword>
<organism evidence="3 4">
    <name type="scientific">Stephanodiscus triporus</name>
    <dbReference type="NCBI Taxonomy" id="2934178"/>
    <lineage>
        <taxon>Eukaryota</taxon>
        <taxon>Sar</taxon>
        <taxon>Stramenopiles</taxon>
        <taxon>Ochrophyta</taxon>
        <taxon>Bacillariophyta</taxon>
        <taxon>Coscinodiscophyceae</taxon>
        <taxon>Thalassiosirophycidae</taxon>
        <taxon>Stephanodiscales</taxon>
        <taxon>Stephanodiscaceae</taxon>
        <taxon>Stephanodiscus</taxon>
    </lineage>
</organism>
<evidence type="ECO:0000256" key="1">
    <source>
        <dbReference type="SAM" id="Phobius"/>
    </source>
</evidence>
<keyword evidence="1" id="KW-0812">Transmembrane</keyword>
<evidence type="ECO:0000259" key="2">
    <source>
        <dbReference type="Pfam" id="PF00487"/>
    </source>
</evidence>
<dbReference type="Proteomes" id="UP001530315">
    <property type="component" value="Unassembled WGS sequence"/>
</dbReference>
<evidence type="ECO:0000313" key="3">
    <source>
        <dbReference type="EMBL" id="KAL3778137.1"/>
    </source>
</evidence>
<dbReference type="InterPro" id="IPR005804">
    <property type="entry name" value="FA_desaturase_dom"/>
</dbReference>
<evidence type="ECO:0000313" key="4">
    <source>
        <dbReference type="Proteomes" id="UP001530315"/>
    </source>
</evidence>
<gene>
    <name evidence="3" type="ORF">ACHAW5_003145</name>
</gene>
<proteinExistence type="predicted"/>
<accession>A0ABD3NQG9</accession>
<feature type="transmembrane region" description="Helical" evidence="1">
    <location>
        <begin position="22"/>
        <end position="43"/>
    </location>
</feature>
<protein>
    <recommendedName>
        <fullName evidence="2">Fatty acid desaturase domain-containing protein</fullName>
    </recommendedName>
</protein>
<reference evidence="3 4" key="1">
    <citation type="submission" date="2024-10" db="EMBL/GenBank/DDBJ databases">
        <title>Updated reference genomes for cyclostephanoid diatoms.</title>
        <authorList>
            <person name="Roberts W.R."/>
            <person name="Alverson A.J."/>
        </authorList>
    </citation>
    <scope>NUCLEOTIDE SEQUENCE [LARGE SCALE GENOMIC DNA]</scope>
    <source>
        <strain evidence="3 4">AJA276-08</strain>
    </source>
</reference>
<dbReference type="PANTHER" id="PTHR32100">
    <property type="entry name" value="OMEGA-6 FATTY ACID DESATURASE, CHLOROPLASTIC"/>
    <property type="match status" value="1"/>
</dbReference>
<comment type="caution">
    <text evidence="3">The sequence shown here is derived from an EMBL/GenBank/DDBJ whole genome shotgun (WGS) entry which is preliminary data.</text>
</comment>